<name>A0ABU9VDI9_9BACI</name>
<organism evidence="5 6">
    <name type="scientific">Alkalicoccobacillus gibsonii</name>
    <dbReference type="NCBI Taxonomy" id="79881"/>
    <lineage>
        <taxon>Bacteria</taxon>
        <taxon>Bacillati</taxon>
        <taxon>Bacillota</taxon>
        <taxon>Bacilli</taxon>
        <taxon>Bacillales</taxon>
        <taxon>Bacillaceae</taxon>
        <taxon>Alkalicoccobacillus</taxon>
    </lineage>
</organism>
<dbReference type="SUPFAM" id="SSF46785">
    <property type="entry name" value="Winged helix' DNA-binding domain"/>
    <property type="match status" value="1"/>
</dbReference>
<feature type="domain" description="HTH arsR-type" evidence="4">
    <location>
        <begin position="1"/>
        <end position="94"/>
    </location>
</feature>
<dbReference type="InterPro" id="IPR036390">
    <property type="entry name" value="WH_DNA-bd_sf"/>
</dbReference>
<dbReference type="NCBIfam" id="NF033788">
    <property type="entry name" value="HTH_metalloreg"/>
    <property type="match status" value="1"/>
</dbReference>
<evidence type="ECO:0000259" key="4">
    <source>
        <dbReference type="PROSITE" id="PS50987"/>
    </source>
</evidence>
<dbReference type="Proteomes" id="UP001418796">
    <property type="component" value="Unassembled WGS sequence"/>
</dbReference>
<dbReference type="InterPro" id="IPR011991">
    <property type="entry name" value="ArsR-like_HTH"/>
</dbReference>
<evidence type="ECO:0000256" key="2">
    <source>
        <dbReference type="ARBA" id="ARBA00023125"/>
    </source>
</evidence>
<evidence type="ECO:0000256" key="1">
    <source>
        <dbReference type="ARBA" id="ARBA00023015"/>
    </source>
</evidence>
<keyword evidence="6" id="KW-1185">Reference proteome</keyword>
<sequence>MTNLYHIFGDPTRQRILSMTAQRECTQSELVDVFSISQPALKKHLDLLVNESLLHVKKRGKFRYYRLNEAMYIRASQHIQQDLESMFDQKLHQLKHFLEEENHD</sequence>
<dbReference type="PANTHER" id="PTHR33154">
    <property type="entry name" value="TRANSCRIPTIONAL REGULATOR, ARSR FAMILY"/>
    <property type="match status" value="1"/>
</dbReference>
<gene>
    <name evidence="5" type="ORF">MKY91_02090</name>
</gene>
<dbReference type="SMART" id="SM00418">
    <property type="entry name" value="HTH_ARSR"/>
    <property type="match status" value="1"/>
</dbReference>
<dbReference type="EMBL" id="JBCITK010000001">
    <property type="protein sequence ID" value="MEN0641950.1"/>
    <property type="molecule type" value="Genomic_DNA"/>
</dbReference>
<dbReference type="InterPro" id="IPR051081">
    <property type="entry name" value="HTH_MetalResp_TranReg"/>
</dbReference>
<dbReference type="Gene3D" id="1.10.10.10">
    <property type="entry name" value="Winged helix-like DNA-binding domain superfamily/Winged helix DNA-binding domain"/>
    <property type="match status" value="1"/>
</dbReference>
<dbReference type="Pfam" id="PF01022">
    <property type="entry name" value="HTH_5"/>
    <property type="match status" value="1"/>
</dbReference>
<reference evidence="5 6" key="1">
    <citation type="submission" date="2024-03" db="EMBL/GenBank/DDBJ databases">
        <title>Bacilli Hybrid Assemblies.</title>
        <authorList>
            <person name="Kovac J."/>
        </authorList>
    </citation>
    <scope>NUCLEOTIDE SEQUENCE [LARGE SCALE GENOMIC DNA]</scope>
    <source>
        <strain evidence="5 6">FSL R7-0666</strain>
    </source>
</reference>
<dbReference type="PANTHER" id="PTHR33154:SF33">
    <property type="entry name" value="TRANSCRIPTIONAL REPRESSOR SDPR"/>
    <property type="match status" value="1"/>
</dbReference>
<protein>
    <submittedName>
        <fullName evidence="5">Metalloregulator ArsR/SmtB family transcription factor</fullName>
    </submittedName>
</protein>
<evidence type="ECO:0000313" key="6">
    <source>
        <dbReference type="Proteomes" id="UP001418796"/>
    </source>
</evidence>
<keyword evidence="3" id="KW-0804">Transcription</keyword>
<proteinExistence type="predicted"/>
<accession>A0ABU9VDI9</accession>
<evidence type="ECO:0000313" key="5">
    <source>
        <dbReference type="EMBL" id="MEN0641950.1"/>
    </source>
</evidence>
<dbReference type="PROSITE" id="PS50987">
    <property type="entry name" value="HTH_ARSR_2"/>
    <property type="match status" value="1"/>
</dbReference>
<dbReference type="InterPro" id="IPR036388">
    <property type="entry name" value="WH-like_DNA-bd_sf"/>
</dbReference>
<dbReference type="InterPro" id="IPR001845">
    <property type="entry name" value="HTH_ArsR_DNA-bd_dom"/>
</dbReference>
<dbReference type="CDD" id="cd00090">
    <property type="entry name" value="HTH_ARSR"/>
    <property type="match status" value="1"/>
</dbReference>
<dbReference type="PRINTS" id="PR00778">
    <property type="entry name" value="HTHARSR"/>
</dbReference>
<keyword evidence="2" id="KW-0238">DNA-binding</keyword>
<dbReference type="RefSeq" id="WP_343129118.1">
    <property type="nucleotide sequence ID" value="NZ_JBCITK010000001.1"/>
</dbReference>
<comment type="caution">
    <text evidence="5">The sequence shown here is derived from an EMBL/GenBank/DDBJ whole genome shotgun (WGS) entry which is preliminary data.</text>
</comment>
<keyword evidence="1" id="KW-0805">Transcription regulation</keyword>
<evidence type="ECO:0000256" key="3">
    <source>
        <dbReference type="ARBA" id="ARBA00023163"/>
    </source>
</evidence>